<dbReference type="SUPFAM" id="SSF52283">
    <property type="entry name" value="Formate/glycerate dehydrogenase catalytic domain-like"/>
    <property type="match status" value="1"/>
</dbReference>
<dbReference type="Pfam" id="PF02826">
    <property type="entry name" value="2-Hacid_dh_C"/>
    <property type="match status" value="1"/>
</dbReference>
<dbReference type="GO" id="GO:0005829">
    <property type="term" value="C:cytosol"/>
    <property type="evidence" value="ECO:0007669"/>
    <property type="project" value="TreeGrafter"/>
</dbReference>
<dbReference type="GO" id="GO:0047545">
    <property type="term" value="F:(S)-2-hydroxyglutarate dehydrogenase activity"/>
    <property type="evidence" value="ECO:0007669"/>
    <property type="project" value="UniProtKB-ARBA"/>
</dbReference>
<proteinExistence type="inferred from homology"/>
<dbReference type="GO" id="GO:0006564">
    <property type="term" value="P:L-serine biosynthetic process"/>
    <property type="evidence" value="ECO:0007669"/>
    <property type="project" value="UniProtKB-ARBA"/>
</dbReference>
<dbReference type="InterPro" id="IPR036291">
    <property type="entry name" value="NAD(P)-bd_dom_sf"/>
</dbReference>
<dbReference type="GO" id="GO:0016618">
    <property type="term" value="F:hydroxypyruvate reductase [NAD(P)H] activity"/>
    <property type="evidence" value="ECO:0007669"/>
    <property type="project" value="TreeGrafter"/>
</dbReference>
<evidence type="ECO:0000256" key="1">
    <source>
        <dbReference type="ARBA" id="ARBA00005854"/>
    </source>
</evidence>
<dbReference type="InterPro" id="IPR006139">
    <property type="entry name" value="D-isomer_2_OHA_DH_cat_dom"/>
</dbReference>
<dbReference type="PROSITE" id="PS00065">
    <property type="entry name" value="D_2_HYDROXYACID_DH_1"/>
    <property type="match status" value="1"/>
</dbReference>
<dbReference type="AlphaFoldDB" id="C9YDK1"/>
<evidence type="ECO:0000256" key="2">
    <source>
        <dbReference type="ARBA" id="ARBA00023002"/>
    </source>
</evidence>
<dbReference type="EMBL" id="FN543106">
    <property type="protein sequence ID" value="CBA31331.1"/>
    <property type="molecule type" value="Genomic_DNA"/>
</dbReference>
<comment type="similarity">
    <text evidence="1 4">Belongs to the D-isomer specific 2-hydroxyacid dehydrogenase family.</text>
</comment>
<gene>
    <name evidence="7" type="ORF">Csp_F36980</name>
</gene>
<dbReference type="InterPro" id="IPR029753">
    <property type="entry name" value="D-isomer_DH_CS"/>
</dbReference>
<dbReference type="FunFam" id="3.40.50.720:FF:000041">
    <property type="entry name" value="D-3-phosphoglycerate dehydrogenase"/>
    <property type="match status" value="1"/>
</dbReference>
<evidence type="ECO:0000256" key="4">
    <source>
        <dbReference type="RuleBase" id="RU003719"/>
    </source>
</evidence>
<dbReference type="GO" id="GO:0051287">
    <property type="term" value="F:NAD binding"/>
    <property type="evidence" value="ECO:0007669"/>
    <property type="project" value="InterPro"/>
</dbReference>
<dbReference type="InterPro" id="IPR006140">
    <property type="entry name" value="D-isomer_DH_NAD-bd"/>
</dbReference>
<dbReference type="Gene3D" id="3.40.50.720">
    <property type="entry name" value="NAD(P)-binding Rossmann-like Domain"/>
    <property type="match status" value="2"/>
</dbReference>
<keyword evidence="2 4" id="KW-0560">Oxidoreductase</keyword>
<name>C9YDK1_CURXX</name>
<dbReference type="GO" id="GO:0030267">
    <property type="term" value="F:glyoxylate reductase (NADPH) activity"/>
    <property type="evidence" value="ECO:0007669"/>
    <property type="project" value="TreeGrafter"/>
</dbReference>
<feature type="domain" description="D-isomer specific 2-hydroxyacid dehydrogenase catalytic" evidence="5">
    <location>
        <begin position="24"/>
        <end position="302"/>
    </location>
</feature>
<feature type="domain" description="D-isomer specific 2-hydroxyacid dehydrogenase NAD-binding" evidence="6">
    <location>
        <begin position="115"/>
        <end position="286"/>
    </location>
</feature>
<dbReference type="InterPro" id="IPR050223">
    <property type="entry name" value="D-isomer_2-hydroxyacid_DH"/>
</dbReference>
<dbReference type="Pfam" id="PF00389">
    <property type="entry name" value="2-Hacid_dh"/>
    <property type="match status" value="1"/>
</dbReference>
<evidence type="ECO:0000313" key="7">
    <source>
        <dbReference type="EMBL" id="CBA31331.1"/>
    </source>
</evidence>
<keyword evidence="3" id="KW-0520">NAD</keyword>
<dbReference type="PROSITE" id="PS00670">
    <property type="entry name" value="D_2_HYDROXYACID_DH_2"/>
    <property type="match status" value="1"/>
</dbReference>
<evidence type="ECO:0000256" key="3">
    <source>
        <dbReference type="ARBA" id="ARBA00023027"/>
    </source>
</evidence>
<evidence type="ECO:0000259" key="5">
    <source>
        <dbReference type="Pfam" id="PF00389"/>
    </source>
</evidence>
<protein>
    <recommendedName>
        <fullName evidence="8">Phosphoglycerate dehydrogenase</fullName>
    </recommendedName>
</protein>
<evidence type="ECO:0000259" key="6">
    <source>
        <dbReference type="Pfam" id="PF02826"/>
    </source>
</evidence>
<organism evidence="7">
    <name type="scientific">Curvibacter symbiont subsp. Hydra magnipapillata</name>
    <dbReference type="NCBI Taxonomy" id="667019"/>
    <lineage>
        <taxon>Bacteria</taxon>
        <taxon>Pseudomonadati</taxon>
        <taxon>Pseudomonadota</taxon>
        <taxon>Betaproteobacteria</taxon>
        <taxon>Burkholderiales</taxon>
        <taxon>Comamonadaceae</taxon>
        <taxon>Curvibacter</taxon>
    </lineage>
</organism>
<dbReference type="PROSITE" id="PS00671">
    <property type="entry name" value="D_2_HYDROXYACID_DH_3"/>
    <property type="match status" value="1"/>
</dbReference>
<reference evidence="7" key="1">
    <citation type="journal article" date="2010" name="Nature">
        <title>The Dynamic genome of Hydra.</title>
        <authorList>
            <person name="Chapman J.A."/>
            <person name="Kirkness E.F."/>
            <person name="Simakov O."/>
            <person name="Hampson S.E."/>
            <person name="Mitros T."/>
            <person name="Weinmaier T."/>
            <person name="Rattei T."/>
            <person name="Balasubramanian P.G."/>
            <person name="Borman J."/>
            <person name="Busam D."/>
            <person name="Disbennett K."/>
            <person name="Pfannkoch C."/>
            <person name="Sumin N."/>
            <person name="Sutton G."/>
            <person name="Viswanathan L."/>
            <person name="Walenz B."/>
            <person name="Goodstein D.M."/>
            <person name="Hellsten U."/>
            <person name="Kawashima T."/>
            <person name="Prochnik S.E."/>
            <person name="Putnam N.H."/>
            <person name="Shu S."/>
            <person name="Blumberg B."/>
            <person name="Dana C.E."/>
            <person name="Gee L."/>
            <person name="Kibler D.F."/>
            <person name="Law L."/>
            <person name="Lindgens D."/>
            <person name="Martinez D.E."/>
            <person name="Peng J."/>
            <person name="Wigge P.A."/>
            <person name="Bertulat B."/>
            <person name="Guder C."/>
            <person name="Nakamura Y."/>
            <person name="Ozbek S."/>
            <person name="Watanabe H."/>
            <person name="Khalturin K."/>
            <person name="Hemmrich G."/>
            <person name="Franke A."/>
            <person name="Augustin R."/>
            <person name="Fraune S."/>
            <person name="Hayakawa E."/>
            <person name="Hayakawa S."/>
            <person name="Hirose M."/>
            <person name="Hwang J."/>
            <person name="Ikeo K."/>
            <person name="Nishimiya-Fujisawa C."/>
            <person name="Ogura A."/>
            <person name="Takahashi T."/>
            <person name="Steinmetz P.R."/>
            <person name="Zhang X."/>
            <person name="Aufschnaiter R."/>
            <person name="Eder M.K."/>
            <person name="Gorny A.K."/>
            <person name="Salvenmoser W."/>
            <person name="Heimberg A.M."/>
            <person name="Wheeler B.M."/>
            <person name="Peterson K.J."/>
            <person name="Boettger A."/>
            <person name="Tischler P."/>
            <person name="Wolf A."/>
            <person name="Gojobori T."/>
            <person name="Remington K.A."/>
            <person name="Strausberg R.L."/>
            <person name="Venter J."/>
            <person name="Technau U."/>
            <person name="Hobmayer B."/>
            <person name="Bosch T.C."/>
            <person name="Holstein T.W."/>
            <person name="Fujisawa T."/>
            <person name="Bode H.R."/>
            <person name="David C.N."/>
            <person name="Rokhsar D.S."/>
            <person name="Steele R.E."/>
        </authorList>
    </citation>
    <scope>NUCLEOTIDE SEQUENCE</scope>
</reference>
<dbReference type="PANTHER" id="PTHR10996">
    <property type="entry name" value="2-HYDROXYACID DEHYDROGENASE-RELATED"/>
    <property type="match status" value="1"/>
</dbReference>
<dbReference type="InterPro" id="IPR029752">
    <property type="entry name" value="D-isomer_DH_CS1"/>
</dbReference>
<evidence type="ECO:0008006" key="8">
    <source>
        <dbReference type="Google" id="ProtNLM"/>
    </source>
</evidence>
<dbReference type="CDD" id="cd12172">
    <property type="entry name" value="PGDH_like_2"/>
    <property type="match status" value="1"/>
</dbReference>
<dbReference type="GO" id="GO:0004617">
    <property type="term" value="F:phosphoglycerate dehydrogenase activity"/>
    <property type="evidence" value="ECO:0007669"/>
    <property type="project" value="UniProtKB-ARBA"/>
</dbReference>
<dbReference type="SUPFAM" id="SSF51735">
    <property type="entry name" value="NAD(P)-binding Rossmann-fold domains"/>
    <property type="match status" value="1"/>
</dbReference>
<dbReference type="PANTHER" id="PTHR10996:SF178">
    <property type="entry name" value="2-HYDROXYACID DEHYDROGENASE YGL185C-RELATED"/>
    <property type="match status" value="1"/>
</dbReference>
<accession>C9YDK1</accession>
<sequence length="322" mass="34677">MNETDLVGVCSRSFSANPVLRAELLARYKNVKFNDAGRSLAGDSLVEFLADCDKAITALETVDASVLGRLPRLKVIGKYGVGLDMIDKVAMHHLGKRLGWTGGVNKRSVSELVIAFAISLLRHVPVVNQEVRSGVWRQTAGGLLTGRVVGVVGCGHVGKDLVKLLRAFDCTVLAHDILDFPDFYRDHQVMPTSLEELLHRSDVVSLHVPLDDSTQGMISAQRLALMKPDAVLINLARGGLVDEAALKHMLQNRQLLAAAFDVFAQEPPQDTELLSLPNFLATPHIGGSAREAILAMGRSAIAGLDEHFPLDAAGRMLAGEAA</sequence>